<dbReference type="Pfam" id="PF13516">
    <property type="entry name" value="LRR_6"/>
    <property type="match status" value="1"/>
</dbReference>
<protein>
    <recommendedName>
        <fullName evidence="4">Mitochondrial ATP synthase regulatory component factor B</fullName>
    </recommendedName>
</protein>
<dbReference type="InterPro" id="IPR001611">
    <property type="entry name" value="Leu-rich_rpt"/>
</dbReference>
<evidence type="ECO:0008006" key="4">
    <source>
        <dbReference type="Google" id="ProtNLM"/>
    </source>
</evidence>
<keyword evidence="3" id="KW-1185">Reference proteome</keyword>
<dbReference type="SUPFAM" id="SSF52047">
    <property type="entry name" value="RNI-like"/>
    <property type="match status" value="1"/>
</dbReference>
<organism evidence="2 3">
    <name type="scientific">Durusdinium trenchii</name>
    <dbReference type="NCBI Taxonomy" id="1381693"/>
    <lineage>
        <taxon>Eukaryota</taxon>
        <taxon>Sar</taxon>
        <taxon>Alveolata</taxon>
        <taxon>Dinophyceae</taxon>
        <taxon>Suessiales</taxon>
        <taxon>Symbiodiniaceae</taxon>
        <taxon>Durusdinium</taxon>
    </lineage>
</organism>
<evidence type="ECO:0000313" key="3">
    <source>
        <dbReference type="Proteomes" id="UP001642484"/>
    </source>
</evidence>
<dbReference type="InterPro" id="IPR032675">
    <property type="entry name" value="LRR_dom_sf"/>
</dbReference>
<sequence>MPGAAFGSNGFMPRASPICRRFVRRVDRSAEMVRRFVRSHRRLGDQDMRSELPEEDDFVLVDLSWNFFGHEGLSLITSFCQRQWKLQILKLHHCHIKDDCAEVLGGLLMKNPLLDELHLSHNSIAASGALYLVRAVERGRALHQSPLWLRLEHNRIEGAKDLLYDLQQQGSVCGFHPRRCNARSCGENRKIHLPYFTHQDGQSARPTSPDRSDVSDASSYERDPWWGQRIDDLPRTPRRTDAARNRSRSAAARPSYRRAEAEGGGGVRPCLSVRELLAWEEELMARQRQLDEMERRALARQEATQARSLHRR</sequence>
<feature type="region of interest" description="Disordered" evidence="1">
    <location>
        <begin position="196"/>
        <end position="265"/>
    </location>
</feature>
<proteinExistence type="predicted"/>
<accession>A0ABP0KEP1</accession>
<gene>
    <name evidence="2" type="ORF">CCMP2556_LOCUS15932</name>
</gene>
<feature type="compositionally biased region" description="Basic and acidic residues" evidence="1">
    <location>
        <begin position="208"/>
        <end position="244"/>
    </location>
</feature>
<evidence type="ECO:0000313" key="2">
    <source>
        <dbReference type="EMBL" id="CAK9025270.1"/>
    </source>
</evidence>
<dbReference type="Gene3D" id="3.80.10.10">
    <property type="entry name" value="Ribonuclease Inhibitor"/>
    <property type="match status" value="1"/>
</dbReference>
<dbReference type="EMBL" id="CAXAMN010008458">
    <property type="protein sequence ID" value="CAK9025270.1"/>
    <property type="molecule type" value="Genomic_DNA"/>
</dbReference>
<reference evidence="2 3" key="1">
    <citation type="submission" date="2024-02" db="EMBL/GenBank/DDBJ databases">
        <authorList>
            <person name="Chen Y."/>
            <person name="Shah S."/>
            <person name="Dougan E. K."/>
            <person name="Thang M."/>
            <person name="Chan C."/>
        </authorList>
    </citation>
    <scope>NUCLEOTIDE SEQUENCE [LARGE SCALE GENOMIC DNA]</scope>
</reference>
<comment type="caution">
    <text evidence="2">The sequence shown here is derived from an EMBL/GenBank/DDBJ whole genome shotgun (WGS) entry which is preliminary data.</text>
</comment>
<name>A0ABP0KEP1_9DINO</name>
<dbReference type="Proteomes" id="UP001642484">
    <property type="component" value="Unassembled WGS sequence"/>
</dbReference>
<evidence type="ECO:0000256" key="1">
    <source>
        <dbReference type="SAM" id="MobiDB-lite"/>
    </source>
</evidence>